<accession>A0A3N5CQK8</accession>
<protein>
    <submittedName>
        <fullName evidence="1">Uncharacterized protein</fullName>
    </submittedName>
</protein>
<name>A0A3N5CQK8_9SPHN</name>
<keyword evidence="2" id="KW-1185">Reference proteome</keyword>
<sequence>MAPSIQPAPAQLAADPAWLPHALDLAARRVRFLRLPRETLGERTFLHERQPASPDEEASASFAEVAEMNVASGPVHFLFHTAFCRSTLLARALDVPGVSVGLSEPGILGALVSAGGEAPELLAPVLDLLSRPHAPGEVVVVKPTNHANALIPAIMQARPDARAVLMTSGLEPFLAAVARKGLIGRRWGRMLYLELQGYAPMDFGMDAREQYAMTDMQAAGLAWFMGQRWLAMQLDGPAGGRMRTLDGDAFAADSAGTLCALAGFLDLSLEEEDARRIAGGPLFASHAKSGEAYDAARLAADARADSAIVREEIAQVARWVGMITQQAGLALPVTRRAPLLER</sequence>
<evidence type="ECO:0000313" key="2">
    <source>
        <dbReference type="Proteomes" id="UP000275232"/>
    </source>
</evidence>
<gene>
    <name evidence="1" type="ORF">EG799_02900</name>
</gene>
<organism evidence="1 2">
    <name type="scientific">Aurantiacibacter spongiae</name>
    <dbReference type="NCBI Taxonomy" id="2488860"/>
    <lineage>
        <taxon>Bacteria</taxon>
        <taxon>Pseudomonadati</taxon>
        <taxon>Pseudomonadota</taxon>
        <taxon>Alphaproteobacteria</taxon>
        <taxon>Sphingomonadales</taxon>
        <taxon>Erythrobacteraceae</taxon>
        <taxon>Aurantiacibacter</taxon>
    </lineage>
</organism>
<comment type="caution">
    <text evidence="1">The sequence shown here is derived from an EMBL/GenBank/DDBJ whole genome shotgun (WGS) entry which is preliminary data.</text>
</comment>
<dbReference type="EMBL" id="RPFZ01000001">
    <property type="protein sequence ID" value="RPF70686.1"/>
    <property type="molecule type" value="Genomic_DNA"/>
</dbReference>
<reference evidence="1 2" key="1">
    <citation type="submission" date="2018-11" db="EMBL/GenBank/DDBJ databases">
        <title>Erythrobacter spongiae sp. nov., isolated from a marine sponge.</title>
        <authorList>
            <person name="Zhuang L."/>
            <person name="Luo L."/>
        </authorList>
    </citation>
    <scope>NUCLEOTIDE SEQUENCE [LARGE SCALE GENOMIC DNA]</scope>
    <source>
        <strain evidence="1 2">HN-E23</strain>
    </source>
</reference>
<dbReference type="RefSeq" id="WP_123878402.1">
    <property type="nucleotide sequence ID" value="NZ_RPFZ01000001.1"/>
</dbReference>
<dbReference type="Proteomes" id="UP000275232">
    <property type="component" value="Unassembled WGS sequence"/>
</dbReference>
<proteinExistence type="predicted"/>
<dbReference type="AlphaFoldDB" id="A0A3N5CQK8"/>
<dbReference type="OrthoDB" id="3397773at2"/>
<evidence type="ECO:0000313" key="1">
    <source>
        <dbReference type="EMBL" id="RPF70686.1"/>
    </source>
</evidence>